<name>A0A1B0BZZ9_9MUSC</name>
<dbReference type="EMBL" id="JXJN01023358">
    <property type="status" value="NOT_ANNOTATED_CDS"/>
    <property type="molecule type" value="Genomic_DNA"/>
</dbReference>
<accession>A0A1B0BZZ9</accession>
<keyword evidence="2" id="KW-1185">Reference proteome</keyword>
<protein>
    <submittedName>
        <fullName evidence="1">Uncharacterized protein</fullName>
    </submittedName>
</protein>
<proteinExistence type="predicted"/>
<dbReference type="EMBL" id="JXJN01023357">
    <property type="status" value="NOT_ANNOTATED_CDS"/>
    <property type="molecule type" value="Genomic_DNA"/>
</dbReference>
<reference evidence="2" key="1">
    <citation type="submission" date="2015-01" db="EMBL/GenBank/DDBJ databases">
        <authorList>
            <person name="Aksoy S."/>
            <person name="Warren W."/>
            <person name="Wilson R.K."/>
        </authorList>
    </citation>
    <scope>NUCLEOTIDE SEQUENCE [LARGE SCALE GENOMIC DNA]</scope>
    <source>
        <strain evidence="2">IAEA</strain>
    </source>
</reference>
<reference evidence="1" key="2">
    <citation type="submission" date="2020-05" db="UniProtKB">
        <authorList>
            <consortium name="EnsemblMetazoa"/>
        </authorList>
    </citation>
    <scope>IDENTIFICATION</scope>
    <source>
        <strain evidence="1">IAEA</strain>
    </source>
</reference>
<evidence type="ECO:0000313" key="2">
    <source>
        <dbReference type="Proteomes" id="UP000092460"/>
    </source>
</evidence>
<dbReference type="AlphaFoldDB" id="A0A1B0BZZ9"/>
<organism evidence="1 2">
    <name type="scientific">Glossina palpalis gambiensis</name>
    <dbReference type="NCBI Taxonomy" id="67801"/>
    <lineage>
        <taxon>Eukaryota</taxon>
        <taxon>Metazoa</taxon>
        <taxon>Ecdysozoa</taxon>
        <taxon>Arthropoda</taxon>
        <taxon>Hexapoda</taxon>
        <taxon>Insecta</taxon>
        <taxon>Pterygota</taxon>
        <taxon>Neoptera</taxon>
        <taxon>Endopterygota</taxon>
        <taxon>Diptera</taxon>
        <taxon>Brachycera</taxon>
        <taxon>Muscomorpha</taxon>
        <taxon>Hippoboscoidea</taxon>
        <taxon>Glossinidae</taxon>
        <taxon>Glossina</taxon>
    </lineage>
</organism>
<dbReference type="VEuPathDB" id="VectorBase:GPPI045492"/>
<dbReference type="Proteomes" id="UP000092460">
    <property type="component" value="Unassembled WGS sequence"/>
</dbReference>
<dbReference type="EnsemblMetazoa" id="GPPI045492-RA">
    <property type="protein sequence ID" value="GPPI045492-PA"/>
    <property type="gene ID" value="GPPI045492"/>
</dbReference>
<evidence type="ECO:0000313" key="1">
    <source>
        <dbReference type="EnsemblMetazoa" id="GPPI045492-PA"/>
    </source>
</evidence>
<sequence>VKETERANGNVKDNTSLQTHTKKRTNFTTFYLLELLLITGIMVNDKNVYLEHQNDRNREKLRDFPAAYVDEVCCVREGKKPLIAAIQMDPTFPREVMAKSKNVKLVSVIGLIK</sequence>